<dbReference type="Proteomes" id="UP001498476">
    <property type="component" value="Unassembled WGS sequence"/>
</dbReference>
<proteinExistence type="predicted"/>
<keyword evidence="3" id="KW-1185">Reference proteome</keyword>
<protein>
    <submittedName>
        <fullName evidence="2">Uncharacterized protein</fullName>
    </submittedName>
</protein>
<dbReference type="EMBL" id="JAZAVJ010000028">
    <property type="protein sequence ID" value="KAK7420675.1"/>
    <property type="molecule type" value="Genomic_DNA"/>
</dbReference>
<comment type="caution">
    <text evidence="2">The sequence shown here is derived from an EMBL/GenBank/DDBJ whole genome shotgun (WGS) entry which is preliminary data.</text>
</comment>
<evidence type="ECO:0000256" key="1">
    <source>
        <dbReference type="SAM" id="MobiDB-lite"/>
    </source>
</evidence>
<accession>A0ABR1HHJ8</accession>
<feature type="region of interest" description="Disordered" evidence="1">
    <location>
        <begin position="93"/>
        <end position="146"/>
    </location>
</feature>
<evidence type="ECO:0000313" key="3">
    <source>
        <dbReference type="Proteomes" id="UP001498476"/>
    </source>
</evidence>
<gene>
    <name evidence="2" type="ORF">QQX98_002670</name>
</gene>
<evidence type="ECO:0000313" key="2">
    <source>
        <dbReference type="EMBL" id="KAK7420675.1"/>
    </source>
</evidence>
<organism evidence="2 3">
    <name type="scientific">Neonectria punicea</name>
    <dbReference type="NCBI Taxonomy" id="979145"/>
    <lineage>
        <taxon>Eukaryota</taxon>
        <taxon>Fungi</taxon>
        <taxon>Dikarya</taxon>
        <taxon>Ascomycota</taxon>
        <taxon>Pezizomycotina</taxon>
        <taxon>Sordariomycetes</taxon>
        <taxon>Hypocreomycetidae</taxon>
        <taxon>Hypocreales</taxon>
        <taxon>Nectriaceae</taxon>
        <taxon>Neonectria</taxon>
    </lineage>
</organism>
<reference evidence="2 3" key="1">
    <citation type="journal article" date="2025" name="Microbiol. Resour. Announc.">
        <title>Draft genome sequences for Neonectria magnoliae and Neonectria punicea, canker pathogens of Liriodendron tulipifera and Acer saccharum in West Virginia.</title>
        <authorList>
            <person name="Petronek H.M."/>
            <person name="Kasson M.T."/>
            <person name="Metheny A.M."/>
            <person name="Stauder C.M."/>
            <person name="Lovett B."/>
            <person name="Lynch S.C."/>
            <person name="Garnas J.R."/>
            <person name="Kasson L.R."/>
            <person name="Stajich J.E."/>
        </authorList>
    </citation>
    <scope>NUCLEOTIDE SEQUENCE [LARGE SCALE GENOMIC DNA]</scope>
    <source>
        <strain evidence="2 3">NRRL 64653</strain>
    </source>
</reference>
<sequence>MEYVVDLFTHREGCEHKQLMHVYHVFNMHALSTLFGGYSAVDDLCYHEFSTSTCNSTSTTSTCTSSRWANATGPFTSNGHSLPTTLETITRSDEEWNSGKPMYPVPTGKKSSEDRLPDNPNFPWGGEDSPIHRHHNTTKLGDGTRDGDLLPRSEWRLRWEMALTKVKSIWQRPKIKEEET</sequence>
<name>A0ABR1HHJ8_9HYPO</name>